<dbReference type="Gene3D" id="3.30.420.10">
    <property type="entry name" value="Ribonuclease H-like superfamily/Ribonuclease H"/>
    <property type="match status" value="1"/>
</dbReference>
<dbReference type="SUPFAM" id="SSF81995">
    <property type="entry name" value="beta-sandwich domain of Sec23/24"/>
    <property type="match status" value="1"/>
</dbReference>
<feature type="region of interest" description="Disordered" evidence="2">
    <location>
        <begin position="637"/>
        <end position="656"/>
    </location>
</feature>
<dbReference type="InterPro" id="IPR001098">
    <property type="entry name" value="DNA-dir_DNA_pol_A_palm_dom"/>
</dbReference>
<accession>A0A2P6VE34</accession>
<keyword evidence="6" id="KW-1185">Reference proteome</keyword>
<feature type="region of interest" description="Disordered" evidence="2">
    <location>
        <begin position="207"/>
        <end position="233"/>
    </location>
</feature>
<dbReference type="CDD" id="cd08638">
    <property type="entry name" value="DNA_pol_A_theta"/>
    <property type="match status" value="1"/>
</dbReference>
<dbReference type="OrthoDB" id="2320933at2759"/>
<dbReference type="GO" id="GO:0006261">
    <property type="term" value="P:DNA-templated DNA replication"/>
    <property type="evidence" value="ECO:0007669"/>
    <property type="project" value="InterPro"/>
</dbReference>
<dbReference type="Proteomes" id="UP000239649">
    <property type="component" value="Unassembled WGS sequence"/>
</dbReference>
<organism evidence="5 6">
    <name type="scientific">Micractinium conductrix</name>
    <dbReference type="NCBI Taxonomy" id="554055"/>
    <lineage>
        <taxon>Eukaryota</taxon>
        <taxon>Viridiplantae</taxon>
        <taxon>Chlorophyta</taxon>
        <taxon>core chlorophytes</taxon>
        <taxon>Trebouxiophyceae</taxon>
        <taxon>Chlorellales</taxon>
        <taxon>Chlorellaceae</taxon>
        <taxon>Chlorella clade</taxon>
        <taxon>Micractinium</taxon>
    </lineage>
</organism>
<dbReference type="STRING" id="554055.A0A2P6VE34"/>
<feature type="compositionally biased region" description="Low complexity" evidence="2">
    <location>
        <begin position="43"/>
        <end position="59"/>
    </location>
</feature>
<name>A0A2P6VE34_9CHLO</name>
<dbReference type="Gene3D" id="3.30.70.370">
    <property type="match status" value="1"/>
</dbReference>
<keyword evidence="5" id="KW-0347">Helicase</keyword>
<proteinExistence type="predicted"/>
<dbReference type="EMBL" id="LHPF02000011">
    <property type="protein sequence ID" value="PSC72337.1"/>
    <property type="molecule type" value="Genomic_DNA"/>
</dbReference>
<keyword evidence="5" id="KW-0067">ATP-binding</keyword>
<dbReference type="FunFam" id="1.10.150.20:FF:000002">
    <property type="entry name" value="DNA polymerase I"/>
    <property type="match status" value="1"/>
</dbReference>
<feature type="non-terminal residue" evidence="5">
    <location>
        <position position="1"/>
    </location>
</feature>
<gene>
    <name evidence="5" type="ORF">C2E20_4623</name>
</gene>
<comment type="caution">
    <text evidence="5">The sequence shown here is derived from an EMBL/GenBank/DDBJ whole genome shotgun (WGS) entry which is preliminary data.</text>
</comment>
<evidence type="ECO:0000313" key="6">
    <source>
        <dbReference type="Proteomes" id="UP000239649"/>
    </source>
</evidence>
<feature type="compositionally biased region" description="Basic and acidic residues" evidence="2">
    <location>
        <begin position="1"/>
        <end position="12"/>
    </location>
</feature>
<keyword evidence="5" id="KW-0547">Nucleotide-binding</keyword>
<feature type="transmembrane region" description="Helical" evidence="3">
    <location>
        <begin position="996"/>
        <end position="1016"/>
    </location>
</feature>
<dbReference type="InterPro" id="IPR036397">
    <property type="entry name" value="RNaseH_sf"/>
</dbReference>
<dbReference type="PRINTS" id="PR00868">
    <property type="entry name" value="DNAPOLI"/>
</dbReference>
<dbReference type="AlphaFoldDB" id="A0A2P6VE34"/>
<dbReference type="InterPro" id="IPR002298">
    <property type="entry name" value="DNA_polymerase_A"/>
</dbReference>
<dbReference type="GO" id="GO:0004386">
    <property type="term" value="F:helicase activity"/>
    <property type="evidence" value="ECO:0007669"/>
    <property type="project" value="UniProtKB-KW"/>
</dbReference>
<dbReference type="SMART" id="SM00482">
    <property type="entry name" value="POLAc"/>
    <property type="match status" value="1"/>
</dbReference>
<feature type="region of interest" description="Disordered" evidence="2">
    <location>
        <begin position="524"/>
        <end position="546"/>
    </location>
</feature>
<dbReference type="InterPro" id="IPR043502">
    <property type="entry name" value="DNA/RNA_pol_sf"/>
</dbReference>
<keyword evidence="3" id="KW-1133">Transmembrane helix</keyword>
<keyword evidence="3" id="KW-0472">Membrane</keyword>
<evidence type="ECO:0000259" key="4">
    <source>
        <dbReference type="SMART" id="SM00482"/>
    </source>
</evidence>
<feature type="region of interest" description="Disordered" evidence="2">
    <location>
        <begin position="1"/>
        <end position="177"/>
    </location>
</feature>
<dbReference type="PANTHER" id="PTHR10133">
    <property type="entry name" value="DNA POLYMERASE I"/>
    <property type="match status" value="1"/>
</dbReference>
<feature type="coiled-coil region" evidence="1">
    <location>
        <begin position="1070"/>
        <end position="1099"/>
    </location>
</feature>
<evidence type="ECO:0000256" key="2">
    <source>
        <dbReference type="SAM" id="MobiDB-lite"/>
    </source>
</evidence>
<dbReference type="GO" id="GO:0003887">
    <property type="term" value="F:DNA-directed DNA polymerase activity"/>
    <property type="evidence" value="ECO:0007669"/>
    <property type="project" value="InterPro"/>
</dbReference>
<protein>
    <submittedName>
        <fullName evidence="5">Helicase and polymerase-containing TEBICHI</fullName>
    </submittedName>
</protein>
<evidence type="ECO:0000313" key="5">
    <source>
        <dbReference type="EMBL" id="PSC72337.1"/>
    </source>
</evidence>
<keyword evidence="5" id="KW-0378">Hydrolase</keyword>
<dbReference type="GO" id="GO:0006302">
    <property type="term" value="P:double-strand break repair"/>
    <property type="evidence" value="ECO:0007669"/>
    <property type="project" value="TreeGrafter"/>
</dbReference>
<keyword evidence="3" id="KW-0812">Transmembrane</keyword>
<dbReference type="GO" id="GO:0003677">
    <property type="term" value="F:DNA binding"/>
    <property type="evidence" value="ECO:0007669"/>
    <property type="project" value="InterPro"/>
</dbReference>
<sequence length="1168" mass="122844">KKEDGHTKRQRVDLGLQAQPDQEEQQKQQQEQQLATPLLAVSPAGPGDGAADAGRQAAGSTREQAAQEEARGLDLLQSAEEGMRQGNDSKRRRLGLPPRAKPQHAPLQQAEQQQWQQQQQQPAQQQQQQQQQAVQQAEQQASPAARSSPDAPANPAQQPSARDTAGSDAGLPGPGVHVLRQPEQVAALQQQLTGARRLRCLGFALQLSPPSRLGLPPPPREAAKRKRDSSGSRDEAAAAAAGAAAGAATAQQGGGALLGVALSWREGAVAYIPLNSNSSSMDVAAAAGAVVNQARSAASAVAALLQDGLASLDGSGGVPFRATVALQRQATCLQQLLDRPVQLPPHVVDVWLAAWLLHPSSLQEQPQQLDAAAELVLRKAGRHGAYVASCAGLPDAAAGSAASAAAAAAGSPALPPGWLEACRAAASSRAAWLVLQPQLRAVPGLQTVLLRQEVPLAVVLAHMHAVGVGVYVQALRSLDKELERRVEVQREVERAGGRRKHVDLGNCGQVFDLLFKDLRAPVPPSKPSCQTAGPGKKPKRPSTNKDALNKLLRSGNCSPAVCCVVRLVMEFRKIHNTRGFLARLLTSACGGSGGGGGGPDASAAGPPGLAAATTTETGRLAMDKPNLQCVPKPHELRRLLPRGSAEEGEGISSSGNHRLSEANVRAALVAAPGCVLLSADYRQIELHMLAHFSGDEALCAMLQDDGRDPFVALAAQWKNKAEGEVAGADREHTKHMVYALLYGMGDSSLAEDLAPPGQAARPADARRTKEEFLAAFPGVQRWWERARADCRRDGYITMLSGRRRWLPHINSTKWEERSSAERVAVNSIMQGSAADVCKRAMVVLHAELASLGPGAAALVLQIHDEVLLEVDRDQVDQVAALVRQCMENSWHEPLRVPLRVRLAVGPSWGELRALGGQALFQAALGRDPSSVGHELPAELAQWPVTLAAPAAAGATLGGLAQWQEERLRPAAGARRPSPAANLQRLLRVTNSALRRGLALGGLAAAFFGAHVVSYVFRGQRNGVVDSFAGGVAVAAVFGAHAAACPPLWPPSGLPGKMAKIVALGAVQGGVEAWIAQSKRAQAEAALQEEEQRVRTAATASRQRDAASVLLQQLEASLSGSPAAAAAVRQEQRRLLGEGQEAGTCEGTAAEAEAVQGAGGKAGTQRRWW</sequence>
<dbReference type="Gene3D" id="1.10.150.20">
    <property type="entry name" value="5' to 3' exonuclease, C-terminal subdomain"/>
    <property type="match status" value="1"/>
</dbReference>
<dbReference type="PANTHER" id="PTHR10133:SF62">
    <property type="entry name" value="DNA POLYMERASE THETA"/>
    <property type="match status" value="1"/>
</dbReference>
<reference evidence="5 6" key="1">
    <citation type="journal article" date="2018" name="Plant J.">
        <title>Genome sequences of Chlorella sorokiniana UTEX 1602 and Micractinium conductrix SAG 241.80: implications to maltose excretion by a green alga.</title>
        <authorList>
            <person name="Arriola M.B."/>
            <person name="Velmurugan N."/>
            <person name="Zhang Y."/>
            <person name="Plunkett M.H."/>
            <person name="Hondzo H."/>
            <person name="Barney B.M."/>
        </authorList>
    </citation>
    <scope>NUCLEOTIDE SEQUENCE [LARGE SCALE GENOMIC DNA]</scope>
    <source>
        <strain evidence="5 6">SAG 241.80</strain>
    </source>
</reference>
<feature type="domain" description="DNA-directed DNA polymerase family A palm" evidence="4">
    <location>
        <begin position="661"/>
        <end position="874"/>
    </location>
</feature>
<keyword evidence="1" id="KW-0175">Coiled coil</keyword>
<feature type="transmembrane region" description="Helical" evidence="3">
    <location>
        <begin position="1028"/>
        <end position="1048"/>
    </location>
</feature>
<evidence type="ECO:0000256" key="1">
    <source>
        <dbReference type="SAM" id="Coils"/>
    </source>
</evidence>
<dbReference type="Pfam" id="PF00476">
    <property type="entry name" value="DNA_pol_A"/>
    <property type="match status" value="1"/>
</dbReference>
<dbReference type="Gene3D" id="1.20.1060.10">
    <property type="entry name" value="Taq DNA Polymerase, Chain T, domain 4"/>
    <property type="match status" value="1"/>
</dbReference>
<evidence type="ECO:0000256" key="3">
    <source>
        <dbReference type="SAM" id="Phobius"/>
    </source>
</evidence>
<feature type="compositionally biased region" description="Low complexity" evidence="2">
    <location>
        <begin position="103"/>
        <end position="156"/>
    </location>
</feature>
<dbReference type="SUPFAM" id="SSF56672">
    <property type="entry name" value="DNA/RNA polymerases"/>
    <property type="match status" value="1"/>
</dbReference>